<evidence type="ECO:0000313" key="4">
    <source>
        <dbReference type="Proteomes" id="UP000756427"/>
    </source>
</evidence>
<organism evidence="3 4">
    <name type="scientific">Rothia mucilaginosa</name>
    <dbReference type="NCBI Taxonomy" id="43675"/>
    <lineage>
        <taxon>Bacteria</taxon>
        <taxon>Bacillati</taxon>
        <taxon>Actinomycetota</taxon>
        <taxon>Actinomycetes</taxon>
        <taxon>Micrococcales</taxon>
        <taxon>Micrococcaceae</taxon>
        <taxon>Rothia</taxon>
    </lineage>
</organism>
<accession>A0A930LC54</accession>
<dbReference type="AlphaFoldDB" id="A0A930LC54"/>
<proteinExistence type="predicted"/>
<dbReference type="EMBL" id="JABZXR010000020">
    <property type="protein sequence ID" value="MBF1663977.1"/>
    <property type="molecule type" value="Genomic_DNA"/>
</dbReference>
<sequence>MTEQDVAEMRRRVRAILNVLAFAHVRAEDMGASAEALEDAPLEMALLDQLRQAVTEQGAEHGRGPSSSGSRSPLDVAALDLWTAVGRSAAETAAAVGVPAGKSPAETMRAVVPHLVHASLPVVVWIGEEWSEWTSKIQEYLQPTRRTPIVRACPVCGQQVRRCRDEFGATVQKPCLVAVWDIEGEQVQRVECSACSAIWPRAFLWNLLSADEEEETLGKLSSGG</sequence>
<evidence type="ECO:0000313" key="3">
    <source>
        <dbReference type="EMBL" id="MBF1663977.1"/>
    </source>
</evidence>
<evidence type="ECO:0000259" key="2">
    <source>
        <dbReference type="Pfam" id="PF24030"/>
    </source>
</evidence>
<evidence type="ECO:0000256" key="1">
    <source>
        <dbReference type="SAM" id="MobiDB-lite"/>
    </source>
</evidence>
<dbReference type="Pfam" id="PF24030">
    <property type="entry name" value="DUF7341"/>
    <property type="match status" value="1"/>
</dbReference>
<feature type="domain" description="DUF7341" evidence="2">
    <location>
        <begin position="45"/>
        <end position="140"/>
    </location>
</feature>
<feature type="region of interest" description="Disordered" evidence="1">
    <location>
        <begin position="54"/>
        <end position="73"/>
    </location>
</feature>
<protein>
    <recommendedName>
        <fullName evidence="2">DUF7341 domain-containing protein</fullName>
    </recommendedName>
</protein>
<name>A0A930LC54_9MICC</name>
<comment type="caution">
    <text evidence="3">The sequence shown here is derived from an EMBL/GenBank/DDBJ whole genome shotgun (WGS) entry which is preliminary data.</text>
</comment>
<feature type="compositionally biased region" description="Low complexity" evidence="1">
    <location>
        <begin position="64"/>
        <end position="73"/>
    </location>
</feature>
<reference evidence="3" key="1">
    <citation type="submission" date="2020-04" db="EMBL/GenBank/DDBJ databases">
        <title>Deep metagenomics examines the oral microbiome during advanced dental caries in children, revealing novel taxa and co-occurrences with host molecules.</title>
        <authorList>
            <person name="Baker J.L."/>
            <person name="Morton J.T."/>
            <person name="Dinis M."/>
            <person name="Alvarez R."/>
            <person name="Tran N.C."/>
            <person name="Knight R."/>
            <person name="Edlund A."/>
        </authorList>
    </citation>
    <scope>NUCLEOTIDE SEQUENCE</scope>
    <source>
        <strain evidence="3">JCVI_44_bin.2</strain>
    </source>
</reference>
<dbReference type="InterPro" id="IPR055765">
    <property type="entry name" value="DUF7341"/>
</dbReference>
<dbReference type="Proteomes" id="UP000756427">
    <property type="component" value="Unassembled WGS sequence"/>
</dbReference>
<gene>
    <name evidence="3" type="ORF">HXO64_05410</name>
</gene>
<dbReference type="RefSeq" id="WP_303975798.1">
    <property type="nucleotide sequence ID" value="NZ_JABZXR010000020.1"/>
</dbReference>